<dbReference type="GO" id="GO:0032259">
    <property type="term" value="P:methylation"/>
    <property type="evidence" value="ECO:0007669"/>
    <property type="project" value="UniProtKB-KW"/>
</dbReference>
<gene>
    <name evidence="2" type="ORF">Ga0123462_1190</name>
</gene>
<evidence type="ECO:0000313" key="2">
    <source>
        <dbReference type="EMBL" id="ATX82054.1"/>
    </source>
</evidence>
<reference evidence="2 3" key="1">
    <citation type="submission" date="2016-12" db="EMBL/GenBank/DDBJ databases">
        <title>Isolation and genomic insights into novel planktonic Zetaproteobacteria from stratified waters of the Chesapeake Bay.</title>
        <authorList>
            <person name="McAllister S.M."/>
            <person name="Kato S."/>
            <person name="Chan C.S."/>
            <person name="Chiu B.K."/>
            <person name="Field E.K."/>
        </authorList>
    </citation>
    <scope>NUCLEOTIDE SEQUENCE [LARGE SCALE GENOMIC DNA]</scope>
    <source>
        <strain evidence="2 3">CP-8</strain>
    </source>
</reference>
<dbReference type="AlphaFoldDB" id="A0A2K8LAT4"/>
<dbReference type="PANTHER" id="PTHR43861">
    <property type="entry name" value="TRANS-ACONITATE 2-METHYLTRANSFERASE-RELATED"/>
    <property type="match status" value="1"/>
</dbReference>
<evidence type="ECO:0000313" key="3">
    <source>
        <dbReference type="Proteomes" id="UP000231637"/>
    </source>
</evidence>
<protein>
    <submittedName>
        <fullName evidence="2">Methyltransferase domain-containing protein</fullName>
    </submittedName>
</protein>
<dbReference type="Proteomes" id="UP000231637">
    <property type="component" value="Chromosome"/>
</dbReference>
<dbReference type="SUPFAM" id="SSF53335">
    <property type="entry name" value="S-adenosyl-L-methionine-dependent methyltransferases"/>
    <property type="match status" value="1"/>
</dbReference>
<dbReference type="KEGG" id="mfn:Ga0123462_1190"/>
<accession>A0A2K8LAT4</accession>
<sequence length="206" mass="23370">MAQNTSGIRAIFSHASVYNIAQRLVGAEKARTILVKDYFPKSESYRMLDIGCGTAEILRHLPYDLDYVGFDASATYITEACRQFGNRGTFKAELVREAILDQMQPFDLVLAFGLLHHLDDKEGETLFSLARQALKPGGKLITVDPVYVPDQRSLARWIISKDRGQNIRTAEAYQELALSHFTDIKVTVRHDMLHIPYSHLILECRK</sequence>
<dbReference type="EMBL" id="CP018800">
    <property type="protein sequence ID" value="ATX82054.1"/>
    <property type="molecule type" value="Genomic_DNA"/>
</dbReference>
<dbReference type="InterPro" id="IPR029063">
    <property type="entry name" value="SAM-dependent_MTases_sf"/>
</dbReference>
<dbReference type="Gene3D" id="3.40.50.150">
    <property type="entry name" value="Vaccinia Virus protein VP39"/>
    <property type="match status" value="1"/>
</dbReference>
<keyword evidence="2" id="KW-0489">Methyltransferase</keyword>
<name>A0A2K8LAT4_9PROT</name>
<organism evidence="2 3">
    <name type="scientific">Mariprofundus ferrinatatus</name>
    <dbReference type="NCBI Taxonomy" id="1921087"/>
    <lineage>
        <taxon>Bacteria</taxon>
        <taxon>Pseudomonadati</taxon>
        <taxon>Pseudomonadota</taxon>
        <taxon>Candidatius Mariprofundia</taxon>
        <taxon>Mariprofundales</taxon>
        <taxon>Mariprofundaceae</taxon>
        <taxon>Mariprofundus</taxon>
    </lineage>
</organism>
<dbReference type="Pfam" id="PF08242">
    <property type="entry name" value="Methyltransf_12"/>
    <property type="match status" value="1"/>
</dbReference>
<dbReference type="RefSeq" id="WP_100265447.1">
    <property type="nucleotide sequence ID" value="NZ_CP018800.1"/>
</dbReference>
<evidence type="ECO:0000259" key="1">
    <source>
        <dbReference type="Pfam" id="PF08242"/>
    </source>
</evidence>
<feature type="domain" description="Methyltransferase type 12" evidence="1">
    <location>
        <begin position="48"/>
        <end position="140"/>
    </location>
</feature>
<proteinExistence type="predicted"/>
<dbReference type="OrthoDB" id="21342at2"/>
<dbReference type="CDD" id="cd02440">
    <property type="entry name" value="AdoMet_MTases"/>
    <property type="match status" value="1"/>
</dbReference>
<dbReference type="GO" id="GO:0008168">
    <property type="term" value="F:methyltransferase activity"/>
    <property type="evidence" value="ECO:0007669"/>
    <property type="project" value="UniProtKB-KW"/>
</dbReference>
<keyword evidence="3" id="KW-1185">Reference proteome</keyword>
<keyword evidence="2" id="KW-0808">Transferase</keyword>
<dbReference type="InterPro" id="IPR013217">
    <property type="entry name" value="Methyltransf_12"/>
</dbReference>